<dbReference type="InterPro" id="IPR012902">
    <property type="entry name" value="N_methyl_site"/>
</dbReference>
<dbReference type="Pfam" id="PF07963">
    <property type="entry name" value="N_methyl"/>
    <property type="match status" value="1"/>
</dbReference>
<comment type="caution">
    <text evidence="2">The sequence shown here is derived from an EMBL/GenBank/DDBJ whole genome shotgun (WGS) entry which is preliminary data.</text>
</comment>
<organism evidence="2 3">
    <name type="scientific">Candidatus Staskawiczbacteria bacterium RIFCSPHIGHO2_12_FULL_38_11</name>
    <dbReference type="NCBI Taxonomy" id="1802209"/>
    <lineage>
        <taxon>Bacteria</taxon>
        <taxon>Candidatus Staskawicziibacteriota</taxon>
    </lineage>
</organism>
<dbReference type="NCBIfam" id="TIGR02532">
    <property type="entry name" value="IV_pilin_GFxxxE"/>
    <property type="match status" value="1"/>
</dbReference>
<dbReference type="EMBL" id="MHOV01000033">
    <property type="protein sequence ID" value="OGZ69546.1"/>
    <property type="molecule type" value="Genomic_DNA"/>
</dbReference>
<name>A0A1G2I424_9BACT</name>
<gene>
    <name evidence="2" type="ORF">A3F47_00975</name>
</gene>
<reference evidence="2 3" key="1">
    <citation type="journal article" date="2016" name="Nat. Commun.">
        <title>Thousands of microbial genomes shed light on interconnected biogeochemical processes in an aquifer system.</title>
        <authorList>
            <person name="Anantharaman K."/>
            <person name="Brown C.T."/>
            <person name="Hug L.A."/>
            <person name="Sharon I."/>
            <person name="Castelle C.J."/>
            <person name="Probst A.J."/>
            <person name="Thomas B.C."/>
            <person name="Singh A."/>
            <person name="Wilkins M.J."/>
            <person name="Karaoz U."/>
            <person name="Brodie E.L."/>
            <person name="Williams K.H."/>
            <person name="Hubbard S.S."/>
            <person name="Banfield J.F."/>
        </authorList>
    </citation>
    <scope>NUCLEOTIDE SEQUENCE [LARGE SCALE GENOMIC DNA]</scope>
</reference>
<keyword evidence="1" id="KW-1133">Transmembrane helix</keyword>
<dbReference type="Proteomes" id="UP000179214">
    <property type="component" value="Unassembled WGS sequence"/>
</dbReference>
<proteinExistence type="predicted"/>
<protein>
    <recommendedName>
        <fullName evidence="4">Prepilin-type N-terminal cleavage/methylation domain-containing protein</fullName>
    </recommendedName>
</protein>
<keyword evidence="1" id="KW-0812">Transmembrane</keyword>
<keyword evidence="1" id="KW-0472">Membrane</keyword>
<feature type="transmembrane region" description="Helical" evidence="1">
    <location>
        <begin position="12"/>
        <end position="31"/>
    </location>
</feature>
<accession>A0A1G2I424</accession>
<evidence type="ECO:0000313" key="2">
    <source>
        <dbReference type="EMBL" id="OGZ69546.1"/>
    </source>
</evidence>
<evidence type="ECO:0000313" key="3">
    <source>
        <dbReference type="Proteomes" id="UP000179214"/>
    </source>
</evidence>
<evidence type="ECO:0008006" key="4">
    <source>
        <dbReference type="Google" id="ProtNLM"/>
    </source>
</evidence>
<evidence type="ECO:0000256" key="1">
    <source>
        <dbReference type="SAM" id="Phobius"/>
    </source>
</evidence>
<dbReference type="AlphaFoldDB" id="A0A1G2I424"/>
<sequence>MKYKKNKQDGFTMIELIAAIAILSIGIIGIYEAFFPFVPLSYRLSYRLTASYLAQDGLEIIRNIRDNNFVQGLSGSSWSTGLLICSFGCQADYKTGTSQEAEVNQLQSYGGGNFLNFNSDGFYSYDAGTATKFKRRITITQVSSDVLSVYVQVFWDYSGQSYTFDTEEYLYNWY</sequence>